<name>A0A7I8JGP3_SPIIN</name>
<dbReference type="EMBL" id="CACRZD030000012">
    <property type="protein sequence ID" value="CAA6669296.1"/>
    <property type="molecule type" value="Genomic_DNA"/>
</dbReference>
<reference evidence="3 4" key="1">
    <citation type="submission" date="2019-12" db="EMBL/GenBank/DDBJ databases">
        <authorList>
            <person name="Scholz U."/>
            <person name="Mascher M."/>
            <person name="Fiebig A."/>
        </authorList>
    </citation>
    <scope>NUCLEOTIDE SEQUENCE</scope>
</reference>
<feature type="domain" description="Peptide N-acetyl-beta-D-glucosaminyl asparaginase amidase A N-terminal" evidence="2">
    <location>
        <begin position="146"/>
        <end position="186"/>
    </location>
</feature>
<organism evidence="3">
    <name type="scientific">Spirodela intermedia</name>
    <name type="common">Intermediate duckweed</name>
    <dbReference type="NCBI Taxonomy" id="51605"/>
    <lineage>
        <taxon>Eukaryota</taxon>
        <taxon>Viridiplantae</taxon>
        <taxon>Streptophyta</taxon>
        <taxon>Embryophyta</taxon>
        <taxon>Tracheophyta</taxon>
        <taxon>Spermatophyta</taxon>
        <taxon>Magnoliopsida</taxon>
        <taxon>Liliopsida</taxon>
        <taxon>Araceae</taxon>
        <taxon>Lemnoideae</taxon>
        <taxon>Spirodela</taxon>
    </lineage>
</organism>
<feature type="region of interest" description="Disordered" evidence="1">
    <location>
        <begin position="53"/>
        <end position="84"/>
    </location>
</feature>
<dbReference type="InterPro" id="IPR021102">
    <property type="entry name" value="PNGase_A"/>
</dbReference>
<evidence type="ECO:0000313" key="3">
    <source>
        <dbReference type="EMBL" id="CAA2630053.1"/>
    </source>
</evidence>
<evidence type="ECO:0000256" key="1">
    <source>
        <dbReference type="SAM" id="MobiDB-lite"/>
    </source>
</evidence>
<dbReference type="AlphaFoldDB" id="A0A7I8JGP3"/>
<evidence type="ECO:0000259" key="2">
    <source>
        <dbReference type="Pfam" id="PF12222"/>
    </source>
</evidence>
<accession>A0A7I8JGP3</accession>
<dbReference type="Proteomes" id="UP001189122">
    <property type="component" value="Unassembled WGS sequence"/>
</dbReference>
<dbReference type="EMBL" id="LR743599">
    <property type="protein sequence ID" value="CAA2630053.1"/>
    <property type="molecule type" value="Genomic_DNA"/>
</dbReference>
<dbReference type="InterPro" id="IPR056948">
    <property type="entry name" value="PNGaseA_N"/>
</dbReference>
<protein>
    <recommendedName>
        <fullName evidence="2">Peptide N-acetyl-beta-D-glucosaminyl asparaginase amidase A N-terminal domain-containing protein</fullName>
    </recommendedName>
</protein>
<gene>
    <name evidence="3" type="ORF">SI7747_12015691</name>
</gene>
<sequence>MLVPVASSARTLTVMLENSLDDYFKGIYHVNVTIDFYGRGLSEPRTGKLGFLRLPSSRGEDEEEQQASGFVPVPPRYGGEGGEAAQPAALGLRRRRPSCAASWSLQHPEQHPFPAGQLGLPGAGGHSRWALRRFCASLPGRLPRRINPFFWTPVVAIKAFDLPTYDLDLTPFLGQLLNGRPHTIGLSAGDDGEAPRCPHLPLPQRQQQVPRGALPARGGAAGALRGLGEVLPGELHHPHRLPLQVQELRGVQDAGTLKEVFSQSKYTADVRITEQPNRFLARVINQARYPVKMLTSTASYAGDRMLSQANVSHMLYQFTDVTMNQMRSQNSITDMQVAGGWLQVNGPALSGSATTLQTYQRRDNGRCHTRKVGTQDRGITVDQTNTDCNTMIPDLSTVPE</sequence>
<keyword evidence="4" id="KW-1185">Reference proteome</keyword>
<proteinExistence type="predicted"/>
<dbReference type="PANTHER" id="PTHR31104">
    <property type="entry name" value="PEPTIDE-N4-(N-ACETYL-BETA-GLUCOSAMINYL)ASPARAGINE AMIDASE A PROTEIN"/>
    <property type="match status" value="1"/>
</dbReference>
<evidence type="ECO:0000313" key="4">
    <source>
        <dbReference type="Proteomes" id="UP001189122"/>
    </source>
</evidence>
<dbReference type="Pfam" id="PF12222">
    <property type="entry name" value="PNGaseA"/>
    <property type="match status" value="1"/>
</dbReference>